<dbReference type="Pfam" id="PF12833">
    <property type="entry name" value="HTH_18"/>
    <property type="match status" value="1"/>
</dbReference>
<evidence type="ECO:0000313" key="6">
    <source>
        <dbReference type="Proteomes" id="UP000006620"/>
    </source>
</evidence>
<dbReference type="InterPro" id="IPR009057">
    <property type="entry name" value="Homeodomain-like_sf"/>
</dbReference>
<gene>
    <name evidence="5" type="ordered locus">KNP414_03309</name>
</gene>
<evidence type="ECO:0000259" key="4">
    <source>
        <dbReference type="PROSITE" id="PS01124"/>
    </source>
</evidence>
<dbReference type="SMART" id="SM00342">
    <property type="entry name" value="HTH_ARAC"/>
    <property type="match status" value="1"/>
</dbReference>
<dbReference type="PANTHER" id="PTHR43280">
    <property type="entry name" value="ARAC-FAMILY TRANSCRIPTIONAL REGULATOR"/>
    <property type="match status" value="1"/>
</dbReference>
<name>F8FFE9_PAEMK</name>
<evidence type="ECO:0000256" key="1">
    <source>
        <dbReference type="ARBA" id="ARBA00023015"/>
    </source>
</evidence>
<dbReference type="Proteomes" id="UP000006620">
    <property type="component" value="Chromosome"/>
</dbReference>
<keyword evidence="3" id="KW-0804">Transcription</keyword>
<organism evidence="5 6">
    <name type="scientific">Paenibacillus mucilaginosus (strain KNP414)</name>
    <dbReference type="NCBI Taxonomy" id="1036673"/>
    <lineage>
        <taxon>Bacteria</taxon>
        <taxon>Bacillati</taxon>
        <taxon>Bacillota</taxon>
        <taxon>Bacilli</taxon>
        <taxon>Bacillales</taxon>
        <taxon>Paenibacillaceae</taxon>
        <taxon>Paenibacillus</taxon>
    </lineage>
</organism>
<dbReference type="Gene3D" id="1.10.10.60">
    <property type="entry name" value="Homeodomain-like"/>
    <property type="match status" value="1"/>
</dbReference>
<dbReference type="GO" id="GO:0043565">
    <property type="term" value="F:sequence-specific DNA binding"/>
    <property type="evidence" value="ECO:0007669"/>
    <property type="project" value="InterPro"/>
</dbReference>
<evidence type="ECO:0000256" key="3">
    <source>
        <dbReference type="ARBA" id="ARBA00023163"/>
    </source>
</evidence>
<protein>
    <submittedName>
        <fullName evidence="5">Transcriptional regulator</fullName>
    </submittedName>
</protein>
<dbReference type="PROSITE" id="PS01124">
    <property type="entry name" value="HTH_ARAC_FAMILY_2"/>
    <property type="match status" value="1"/>
</dbReference>
<dbReference type="EMBL" id="CP002869">
    <property type="protein sequence ID" value="AEI41867.1"/>
    <property type="molecule type" value="Genomic_DNA"/>
</dbReference>
<dbReference type="KEGG" id="pms:KNP414_03309"/>
<dbReference type="SUPFAM" id="SSF46689">
    <property type="entry name" value="Homeodomain-like"/>
    <property type="match status" value="1"/>
</dbReference>
<sequence>MALARKVTGYLEVHFGKPFDLQGLASYCLVHPAHLSGQFKQETGRVLTDYLNGLRIREAKALLWQDGSPMEEITSRQRFGEPAYFARKHGCVTQSQ</sequence>
<dbReference type="PANTHER" id="PTHR43280:SF28">
    <property type="entry name" value="HTH-TYPE TRANSCRIPTIONAL ACTIVATOR RHAS"/>
    <property type="match status" value="1"/>
</dbReference>
<reference evidence="6" key="1">
    <citation type="submission" date="2011-06" db="EMBL/GenBank/DDBJ databases">
        <title>Complete genome sequence of Paenibacillus mucilaginosus KNP414.</title>
        <authorList>
            <person name="Wang J."/>
            <person name="Hu S."/>
            <person name="Hu X."/>
            <person name="Zhang B."/>
            <person name="Dong D."/>
            <person name="Zhang S."/>
            <person name="Zhao K."/>
            <person name="Wu D."/>
        </authorList>
    </citation>
    <scope>NUCLEOTIDE SEQUENCE [LARGE SCALE GENOMIC DNA]</scope>
    <source>
        <strain evidence="6">KNP414</strain>
    </source>
</reference>
<proteinExistence type="predicted"/>
<evidence type="ECO:0000313" key="5">
    <source>
        <dbReference type="EMBL" id="AEI41867.1"/>
    </source>
</evidence>
<evidence type="ECO:0000256" key="2">
    <source>
        <dbReference type="ARBA" id="ARBA00023125"/>
    </source>
</evidence>
<dbReference type="PATRIC" id="fig|1036673.3.peg.3046"/>
<reference evidence="5 6" key="2">
    <citation type="journal article" date="2013" name="Genome Announc.">
        <title>Genome Sequence of Growth-Improving Paenibacillus mucilaginosus Strain KNP414.</title>
        <authorList>
            <person name="Lu J.J."/>
            <person name="Wang J.F."/>
            <person name="Hu X.F."/>
        </authorList>
    </citation>
    <scope>NUCLEOTIDE SEQUENCE [LARGE SCALE GENOMIC DNA]</scope>
    <source>
        <strain evidence="5 6">KNP414</strain>
    </source>
</reference>
<dbReference type="InterPro" id="IPR018060">
    <property type="entry name" value="HTH_AraC"/>
</dbReference>
<accession>F8FFE9</accession>
<dbReference type="AlphaFoldDB" id="F8FFE9"/>
<feature type="domain" description="HTH araC/xylS-type" evidence="4">
    <location>
        <begin position="5"/>
        <end position="87"/>
    </location>
</feature>
<dbReference type="HOGENOM" id="CLU_2357066_0_0_9"/>
<keyword evidence="1" id="KW-0805">Transcription regulation</keyword>
<dbReference type="GO" id="GO:0003700">
    <property type="term" value="F:DNA-binding transcription factor activity"/>
    <property type="evidence" value="ECO:0007669"/>
    <property type="project" value="InterPro"/>
</dbReference>
<keyword evidence="2" id="KW-0238">DNA-binding</keyword>